<dbReference type="AlphaFoldDB" id="A0A0W8E6K6"/>
<proteinExistence type="predicted"/>
<sequence>MLRKGDVGNEKKAAAQAFDSDHGGAYSVFLQQRCFGGGFGAGTNY</sequence>
<name>A0A0W8E6K6_9ZZZZ</name>
<evidence type="ECO:0000313" key="1">
    <source>
        <dbReference type="EMBL" id="KUG04061.1"/>
    </source>
</evidence>
<protein>
    <submittedName>
        <fullName evidence="1">Uncharacterized protein</fullName>
    </submittedName>
</protein>
<reference evidence="1" key="1">
    <citation type="journal article" date="2015" name="Proc. Natl. Acad. Sci. U.S.A.">
        <title>Networks of energetic and metabolic interactions define dynamics in microbial communities.</title>
        <authorList>
            <person name="Embree M."/>
            <person name="Liu J.K."/>
            <person name="Al-Bassam M.M."/>
            <person name="Zengler K."/>
        </authorList>
    </citation>
    <scope>NUCLEOTIDE SEQUENCE</scope>
</reference>
<accession>A0A0W8E6K6</accession>
<organism evidence="1">
    <name type="scientific">hydrocarbon metagenome</name>
    <dbReference type="NCBI Taxonomy" id="938273"/>
    <lineage>
        <taxon>unclassified sequences</taxon>
        <taxon>metagenomes</taxon>
        <taxon>ecological metagenomes</taxon>
    </lineage>
</organism>
<gene>
    <name evidence="1" type="ORF">ASZ90_018507</name>
</gene>
<comment type="caution">
    <text evidence="1">The sequence shown here is derived from an EMBL/GenBank/DDBJ whole genome shotgun (WGS) entry which is preliminary data.</text>
</comment>
<dbReference type="EMBL" id="LNQE01001860">
    <property type="protein sequence ID" value="KUG04061.1"/>
    <property type="molecule type" value="Genomic_DNA"/>
</dbReference>